<name>A0A2W4T6J1_9GAMM</name>
<reference evidence="3 4" key="1">
    <citation type="journal article" date="2018" name="Aquat. Microb. Ecol.">
        <title>Gammaproteobacterial methanotrophs dominate.</title>
        <authorList>
            <person name="Rissanen A.J."/>
            <person name="Saarenheimo J."/>
            <person name="Tiirola M."/>
            <person name="Peura S."/>
            <person name="Aalto S.L."/>
            <person name="Karvinen A."/>
            <person name="Nykanen H."/>
        </authorList>
    </citation>
    <scope>NUCLEOTIDE SEQUENCE [LARGE SCALE GENOMIC DNA]</scope>
    <source>
        <strain evidence="3">AMbin10</strain>
    </source>
</reference>
<dbReference type="Gene3D" id="3.30.930.30">
    <property type="match status" value="1"/>
</dbReference>
<sequence length="350" mass="39921">MSLIRAEEKIRQALLLEDIRRKANKTKNLRATAGRVSRGATEVMVKITGFGKGGGHIKAHLDYNSRNGKVELENDRGEVYSSKEEIKEVVKEWGSEFSDHKRRQNQRDTMHMVLSMPEGVEPESVKNAVRDFAKDVFGKNHEYVFALHTDELHPHVHLTVKMLGHDGTRLNPRKGELRQWRDDFALAMRDQGVDAEATPRASRGIVKKPESQVIRHIEKGDKTHKPRKSKVKALKELEVIEEIKAEINGQPPVERIWDKMILQQQRTIRGAWLGAANELKETPDPSDQNLSGDIQSFVAAMPKIDTERHEIKARLIERFSIQRENAQATLEAGQSADQVETTPKYKDLER</sequence>
<feature type="region of interest" description="Disordered" evidence="1">
    <location>
        <begin position="329"/>
        <end position="350"/>
    </location>
</feature>
<comment type="caution">
    <text evidence="3">The sequence shown here is derived from an EMBL/GenBank/DDBJ whole genome shotgun (WGS) entry which is preliminary data.</text>
</comment>
<evidence type="ECO:0000313" key="4">
    <source>
        <dbReference type="Proteomes" id="UP000249396"/>
    </source>
</evidence>
<evidence type="ECO:0000313" key="3">
    <source>
        <dbReference type="EMBL" id="PZN82950.1"/>
    </source>
</evidence>
<dbReference type="Pfam" id="PF03432">
    <property type="entry name" value="Relaxase"/>
    <property type="match status" value="1"/>
</dbReference>
<proteinExistence type="predicted"/>
<evidence type="ECO:0000259" key="2">
    <source>
        <dbReference type="Pfam" id="PF03432"/>
    </source>
</evidence>
<organism evidence="3 4">
    <name type="scientific">Candidatus Methylumidiphilus alinenensis</name>
    <dbReference type="NCBI Taxonomy" id="2202197"/>
    <lineage>
        <taxon>Bacteria</taxon>
        <taxon>Pseudomonadati</taxon>
        <taxon>Pseudomonadota</taxon>
        <taxon>Gammaproteobacteria</taxon>
        <taxon>Methylococcales</taxon>
        <taxon>Candidatus Methylumidiphilus</taxon>
    </lineage>
</organism>
<gene>
    <name evidence="3" type="ORF">DM484_05530</name>
</gene>
<accession>A0A2W4T6J1</accession>
<protein>
    <submittedName>
        <fullName evidence="3">Type IV secretion system protein VirD2</fullName>
    </submittedName>
</protein>
<dbReference type="EMBL" id="QJPH01000196">
    <property type="protein sequence ID" value="PZN82950.1"/>
    <property type="molecule type" value="Genomic_DNA"/>
</dbReference>
<dbReference type="InterPro" id="IPR005094">
    <property type="entry name" value="Endonuclease_MobA/VirD2"/>
</dbReference>
<dbReference type="Proteomes" id="UP000249396">
    <property type="component" value="Unassembled WGS sequence"/>
</dbReference>
<dbReference type="AlphaFoldDB" id="A0A2W4T6J1"/>
<evidence type="ECO:0000256" key="1">
    <source>
        <dbReference type="SAM" id="MobiDB-lite"/>
    </source>
</evidence>
<feature type="domain" description="MobA/VirD2-like nuclease" evidence="2">
    <location>
        <begin position="84"/>
        <end position="182"/>
    </location>
</feature>